<evidence type="ECO:0000313" key="13">
    <source>
        <dbReference type="EMBL" id="MBA4494155.1"/>
    </source>
</evidence>
<dbReference type="PANTHER" id="PTHR43284">
    <property type="entry name" value="ASPARAGINE SYNTHETASE (GLUTAMINE-HYDROLYZING)"/>
    <property type="match status" value="1"/>
</dbReference>
<keyword evidence="13" id="KW-0436">Ligase</keyword>
<dbReference type="GO" id="GO:0004066">
    <property type="term" value="F:asparagine synthase (glutamine-hydrolyzing) activity"/>
    <property type="evidence" value="ECO:0007669"/>
    <property type="project" value="UniProtKB-EC"/>
</dbReference>
<keyword evidence="5 10" id="KW-0067">ATP-binding</keyword>
<dbReference type="InterPro" id="IPR029055">
    <property type="entry name" value="Ntn_hydrolases_N"/>
</dbReference>
<evidence type="ECO:0000256" key="5">
    <source>
        <dbReference type="ARBA" id="ARBA00022840"/>
    </source>
</evidence>
<protein>
    <recommendedName>
        <fullName evidence="3">asparagine synthase (glutamine-hydrolyzing)</fullName>
        <ecNumber evidence="3">6.3.5.4</ecNumber>
    </recommendedName>
</protein>
<dbReference type="EC" id="6.3.5.4" evidence="3"/>
<comment type="similarity">
    <text evidence="2">Belongs to the asparagine synthetase family.</text>
</comment>
<feature type="binding site" evidence="10">
    <location>
        <begin position="377"/>
        <end position="378"/>
    </location>
    <ligand>
        <name>ATP</name>
        <dbReference type="ChEBI" id="CHEBI:30616"/>
    </ligand>
</feature>
<keyword evidence="14" id="KW-1185">Reference proteome</keyword>
<keyword evidence="6 9" id="KW-0061">Asparagine biosynthesis</keyword>
<comment type="caution">
    <text evidence="13">The sequence shown here is derived from an EMBL/GenBank/DDBJ whole genome shotgun (WGS) entry which is preliminary data.</text>
</comment>
<dbReference type="PROSITE" id="PS51278">
    <property type="entry name" value="GATASE_TYPE_2"/>
    <property type="match status" value="1"/>
</dbReference>
<dbReference type="GO" id="GO:0005524">
    <property type="term" value="F:ATP binding"/>
    <property type="evidence" value="ECO:0007669"/>
    <property type="project" value="UniProtKB-KW"/>
</dbReference>
<reference evidence="13 14" key="1">
    <citation type="submission" date="2020-07" db="EMBL/GenBank/DDBJ databases">
        <authorList>
            <person name="Feng H."/>
        </authorList>
    </citation>
    <scope>NUCLEOTIDE SEQUENCE [LARGE SCALE GENOMIC DNA]</scope>
    <source>
        <strain evidence="14">s-10</strain>
    </source>
</reference>
<feature type="domain" description="Glutamine amidotransferase type-2" evidence="12">
    <location>
        <begin position="2"/>
        <end position="216"/>
    </location>
</feature>
<dbReference type="Pfam" id="PF00733">
    <property type="entry name" value="Asn_synthase"/>
    <property type="match status" value="1"/>
</dbReference>
<evidence type="ECO:0000256" key="7">
    <source>
        <dbReference type="ARBA" id="ARBA00022962"/>
    </source>
</evidence>
<keyword evidence="7 9" id="KW-0315">Glutamine amidotransferase</keyword>
<dbReference type="SUPFAM" id="SSF56235">
    <property type="entry name" value="N-terminal nucleophile aminohydrolases (Ntn hydrolases)"/>
    <property type="match status" value="1"/>
</dbReference>
<dbReference type="GO" id="GO:0005829">
    <property type="term" value="C:cytosol"/>
    <property type="evidence" value="ECO:0007669"/>
    <property type="project" value="TreeGrafter"/>
</dbReference>
<comment type="pathway">
    <text evidence="1">Amino-acid biosynthesis; L-asparagine biosynthesis; L-asparagine from L-aspartate (L-Gln route): step 1/1.</text>
</comment>
<organism evidence="13 14">
    <name type="scientific">Paenactinomyces guangxiensis</name>
    <dbReference type="NCBI Taxonomy" id="1490290"/>
    <lineage>
        <taxon>Bacteria</taxon>
        <taxon>Bacillati</taxon>
        <taxon>Bacillota</taxon>
        <taxon>Bacilli</taxon>
        <taxon>Bacillales</taxon>
        <taxon>Thermoactinomycetaceae</taxon>
        <taxon>Paenactinomyces</taxon>
    </lineage>
</organism>
<dbReference type="Gene3D" id="3.40.50.620">
    <property type="entry name" value="HUPs"/>
    <property type="match status" value="1"/>
</dbReference>
<name>A0A7W1WQE6_9BACL</name>
<dbReference type="Gene3D" id="3.60.20.10">
    <property type="entry name" value="Glutamine Phosphoribosylpyrophosphate, subunit 1, domain 1"/>
    <property type="match status" value="1"/>
</dbReference>
<dbReference type="AlphaFoldDB" id="A0A7W1WQE6"/>
<dbReference type="InterPro" id="IPR017932">
    <property type="entry name" value="GATase_2_dom"/>
</dbReference>
<dbReference type="Proteomes" id="UP000535491">
    <property type="component" value="Unassembled WGS sequence"/>
</dbReference>
<dbReference type="CDD" id="cd01991">
    <property type="entry name" value="Asn_synthase_B_C"/>
    <property type="match status" value="1"/>
</dbReference>
<feature type="site" description="Important for beta-aspartyl-AMP intermediate formation" evidence="11">
    <location>
        <position position="379"/>
    </location>
</feature>
<dbReference type="InterPro" id="IPR051786">
    <property type="entry name" value="ASN_synthetase/amidase"/>
</dbReference>
<evidence type="ECO:0000256" key="10">
    <source>
        <dbReference type="PIRSR" id="PIRSR001589-2"/>
    </source>
</evidence>
<evidence type="ECO:0000256" key="4">
    <source>
        <dbReference type="ARBA" id="ARBA00022741"/>
    </source>
</evidence>
<dbReference type="InterPro" id="IPR001962">
    <property type="entry name" value="Asn_synthase"/>
</dbReference>
<dbReference type="GO" id="GO:0006529">
    <property type="term" value="P:asparagine biosynthetic process"/>
    <property type="evidence" value="ECO:0007669"/>
    <property type="project" value="UniProtKB-KW"/>
</dbReference>
<evidence type="ECO:0000256" key="11">
    <source>
        <dbReference type="PIRSR" id="PIRSR001589-3"/>
    </source>
</evidence>
<evidence type="ECO:0000256" key="3">
    <source>
        <dbReference type="ARBA" id="ARBA00012737"/>
    </source>
</evidence>
<feature type="binding site" evidence="10">
    <location>
        <position position="102"/>
    </location>
    <ligand>
        <name>L-glutamine</name>
        <dbReference type="ChEBI" id="CHEBI:58359"/>
    </ligand>
</feature>
<dbReference type="InterPro" id="IPR014729">
    <property type="entry name" value="Rossmann-like_a/b/a_fold"/>
</dbReference>
<dbReference type="PANTHER" id="PTHR43284:SF1">
    <property type="entry name" value="ASPARAGINE SYNTHETASE"/>
    <property type="match status" value="1"/>
</dbReference>
<evidence type="ECO:0000256" key="8">
    <source>
        <dbReference type="ARBA" id="ARBA00048741"/>
    </source>
</evidence>
<evidence type="ECO:0000313" key="14">
    <source>
        <dbReference type="Proteomes" id="UP000535491"/>
    </source>
</evidence>
<accession>A0A7W1WQE6</accession>
<keyword evidence="4 10" id="KW-0547">Nucleotide-binding</keyword>
<keyword evidence="9" id="KW-0028">Amino-acid biosynthesis</keyword>
<feature type="binding site" evidence="10">
    <location>
        <position position="294"/>
    </location>
    <ligand>
        <name>ATP</name>
        <dbReference type="ChEBI" id="CHEBI:30616"/>
    </ligand>
</feature>
<dbReference type="EMBL" id="JACEIQ010000005">
    <property type="protein sequence ID" value="MBA4494155.1"/>
    <property type="molecule type" value="Genomic_DNA"/>
</dbReference>
<dbReference type="PIRSF" id="PIRSF001589">
    <property type="entry name" value="Asn_synthetase_glu-h"/>
    <property type="match status" value="1"/>
</dbReference>
<dbReference type="InterPro" id="IPR033738">
    <property type="entry name" value="AsnB_N"/>
</dbReference>
<dbReference type="NCBIfam" id="TIGR01536">
    <property type="entry name" value="asn_synth_AEB"/>
    <property type="match status" value="1"/>
</dbReference>
<sequence length="614" mass="70591">MCGITGWVDFKEDVSQKTGILDAMNKTLAARGPDAEGTWVSKHAALGHRRLIVIDPEGGIQPMIKQVGNRKFVITYNGELYNMQELRLKLLSLGHQLTSRSDTELILTAYAEWGLECPKHLNGIFAFAIWDEAQQQLFIARDRIGVKPLFYTQAGNSFLFGSELKALLVHPEVQPQIDDEGLAEILMIGPARTPGVGVFRGIKELKPGHWLKVNRDGMVVKPYWELVSRHHTDDFETTVVRVRELFRDAVRRQLVSDVPIGTMLSGGLDSSAISACTAQVFKEEGRGVLHTFSVDYPDNDRHFNPNEFQPNPDAPWVRIMSEYIGSHHHTVYIDNHELMDTLNRAMEARDLPGMADIDSSLLLFSREIKKELTVVLSGECADEVFGGYPWFHREEMVNADTFPWSRLVADRIPFICPDIVSRIKPLDYVEACYQEALAEVPRLSEDNTIEARMREMFYLNLTRWMPTLLDRKDRMSMAFGLEVRVPFCDHHLVEYVWNIPWSMKSYGHREKGLLRHALKGILPDQIIERKKSPYPKTHHPDYLRTMQSQVIELSKDPNAPLFQLLDRKAVRQFAEQDLSKKHFPWFGQLMNVPALLAYWLQLNEWLVRYKVRVT</sequence>
<evidence type="ECO:0000259" key="12">
    <source>
        <dbReference type="PROSITE" id="PS51278"/>
    </source>
</evidence>
<evidence type="ECO:0000256" key="2">
    <source>
        <dbReference type="ARBA" id="ARBA00005752"/>
    </source>
</evidence>
<feature type="active site" description="For GATase activity" evidence="9">
    <location>
        <position position="2"/>
    </location>
</feature>
<proteinExistence type="inferred from homology"/>
<dbReference type="InterPro" id="IPR006426">
    <property type="entry name" value="Asn_synth_AEB"/>
</dbReference>
<comment type="catalytic activity">
    <reaction evidence="8">
        <text>L-aspartate + L-glutamine + ATP + H2O = L-asparagine + L-glutamate + AMP + diphosphate + H(+)</text>
        <dbReference type="Rhea" id="RHEA:12228"/>
        <dbReference type="ChEBI" id="CHEBI:15377"/>
        <dbReference type="ChEBI" id="CHEBI:15378"/>
        <dbReference type="ChEBI" id="CHEBI:29985"/>
        <dbReference type="ChEBI" id="CHEBI:29991"/>
        <dbReference type="ChEBI" id="CHEBI:30616"/>
        <dbReference type="ChEBI" id="CHEBI:33019"/>
        <dbReference type="ChEBI" id="CHEBI:58048"/>
        <dbReference type="ChEBI" id="CHEBI:58359"/>
        <dbReference type="ChEBI" id="CHEBI:456215"/>
        <dbReference type="EC" id="6.3.5.4"/>
    </reaction>
</comment>
<gene>
    <name evidence="13" type="primary">asnB</name>
    <name evidence="13" type="ORF">H1191_07535</name>
</gene>
<dbReference type="SUPFAM" id="SSF52402">
    <property type="entry name" value="Adenine nucleotide alpha hydrolases-like"/>
    <property type="match status" value="1"/>
</dbReference>
<evidence type="ECO:0000256" key="6">
    <source>
        <dbReference type="ARBA" id="ARBA00022888"/>
    </source>
</evidence>
<evidence type="ECO:0000256" key="9">
    <source>
        <dbReference type="PIRSR" id="PIRSR001589-1"/>
    </source>
</evidence>
<evidence type="ECO:0000256" key="1">
    <source>
        <dbReference type="ARBA" id="ARBA00005187"/>
    </source>
</evidence>
<dbReference type="Pfam" id="PF13537">
    <property type="entry name" value="GATase_7"/>
    <property type="match status" value="1"/>
</dbReference>
<dbReference type="RefSeq" id="WP_181751390.1">
    <property type="nucleotide sequence ID" value="NZ_JACEIQ010000005.1"/>
</dbReference>
<dbReference type="CDD" id="cd00712">
    <property type="entry name" value="AsnB"/>
    <property type="match status" value="1"/>
</dbReference>